<reference evidence="2 3" key="1">
    <citation type="submission" date="2019-12" db="EMBL/GenBank/DDBJ databases">
        <title>Draft genome sequences Bradyrhizobium cajani AMBPC1010, Bradyrhizobium pachyrhizi AMBPC1040 and Bradyrhizobium yuanmingense ALSPC3051, three plant growth promoting strains isolated from nodules of Cajanus cajan L. in Dominican Republic.</title>
        <authorList>
            <person name="Flores-Felix J.D."/>
            <person name="Araujo J."/>
            <person name="Diaz-Alcantara C."/>
            <person name="Gonzalez-Andres F."/>
            <person name="Velazquez E."/>
        </authorList>
    </citation>
    <scope>NUCLEOTIDE SEQUENCE [LARGE SCALE GENOMIC DNA]</scope>
    <source>
        <strain evidence="2 3">1040</strain>
    </source>
</reference>
<dbReference type="Proteomes" id="UP000436468">
    <property type="component" value="Unassembled WGS sequence"/>
</dbReference>
<dbReference type="EMBL" id="WQNF01000056">
    <property type="protein sequence ID" value="MVT70976.1"/>
    <property type="molecule type" value="Genomic_DNA"/>
</dbReference>
<dbReference type="AlphaFoldDB" id="A0A844SYB1"/>
<feature type="region of interest" description="Disordered" evidence="1">
    <location>
        <begin position="1"/>
        <end position="26"/>
    </location>
</feature>
<gene>
    <name evidence="2" type="ORF">GPL21_38695</name>
</gene>
<proteinExistence type="predicted"/>
<evidence type="ECO:0000256" key="1">
    <source>
        <dbReference type="SAM" id="MobiDB-lite"/>
    </source>
</evidence>
<protein>
    <submittedName>
        <fullName evidence="2">Uncharacterized protein</fullName>
    </submittedName>
</protein>
<name>A0A844SYB1_9BRAD</name>
<sequence length="209" mass="22243">MDFNALSGADKSPPPHSASSPADRSAFERELMALHEMPEYNQDLIWQELGGQSSRCEPSLIDGEQSNSQQAAAQDRAEASDFGNDPVWQDLAPGLLRAGSPHAGPSQAGPALPARGAPPELGDFVMANGYLARDNWVFIGQTATPAQIEMLRGSDVMPSRNVRSTTFTILGVPHTAQWRAEGFIRLEPSLDAAFGPAGSGEHPPGDQAQ</sequence>
<dbReference type="RefSeq" id="WP_157348645.1">
    <property type="nucleotide sequence ID" value="NZ_WQNF01000056.1"/>
</dbReference>
<accession>A0A844SYB1</accession>
<organism evidence="2 3">
    <name type="scientific">Bradyrhizobium pachyrhizi</name>
    <dbReference type="NCBI Taxonomy" id="280333"/>
    <lineage>
        <taxon>Bacteria</taxon>
        <taxon>Pseudomonadati</taxon>
        <taxon>Pseudomonadota</taxon>
        <taxon>Alphaproteobacteria</taxon>
        <taxon>Hyphomicrobiales</taxon>
        <taxon>Nitrobacteraceae</taxon>
        <taxon>Bradyrhizobium</taxon>
    </lineage>
</organism>
<feature type="region of interest" description="Disordered" evidence="1">
    <location>
        <begin position="54"/>
        <end position="116"/>
    </location>
</feature>
<keyword evidence="3" id="KW-1185">Reference proteome</keyword>
<comment type="caution">
    <text evidence="2">The sequence shown here is derived from an EMBL/GenBank/DDBJ whole genome shotgun (WGS) entry which is preliminary data.</text>
</comment>
<evidence type="ECO:0000313" key="2">
    <source>
        <dbReference type="EMBL" id="MVT70976.1"/>
    </source>
</evidence>
<evidence type="ECO:0000313" key="3">
    <source>
        <dbReference type="Proteomes" id="UP000436468"/>
    </source>
</evidence>